<dbReference type="RefSeq" id="WP_152400129.1">
    <property type="nucleotide sequence ID" value="NZ_WHIY01000028.1"/>
</dbReference>
<accession>A0A6L5EGL4</accession>
<protein>
    <submittedName>
        <fullName evidence="2">Uncharacterized protein</fullName>
    </submittedName>
</protein>
<dbReference type="EMBL" id="WHIY01000028">
    <property type="protein sequence ID" value="MPQ54331.1"/>
    <property type="molecule type" value="Genomic_DNA"/>
</dbReference>
<dbReference type="AlphaFoldDB" id="A0A6L5EGL4"/>
<comment type="caution">
    <text evidence="2">The sequence shown here is derived from an EMBL/GenBank/DDBJ whole genome shotgun (WGS) entry which is preliminary data.</text>
</comment>
<dbReference type="Proteomes" id="UP000475079">
    <property type="component" value="Unassembled WGS sequence"/>
</dbReference>
<name>A0A6L5EGL4_9ENTR</name>
<evidence type="ECO:0000313" key="2">
    <source>
        <dbReference type="EMBL" id="MPQ54331.1"/>
    </source>
</evidence>
<feature type="region of interest" description="Disordered" evidence="1">
    <location>
        <begin position="155"/>
        <end position="182"/>
    </location>
</feature>
<reference evidence="2 3" key="1">
    <citation type="submission" date="2019-10" db="EMBL/GenBank/DDBJ databases">
        <title>Characterization of a new Citrobacter species.</title>
        <authorList>
            <person name="Goncalves Ribeiro T."/>
            <person name="Izdebski R."/>
            <person name="Urbanowicz P."/>
            <person name="Carmeli Y."/>
            <person name="Gniadkowski M."/>
            <person name="Peixe L."/>
        </authorList>
    </citation>
    <scope>NUCLEOTIDE SEQUENCE [LARGE SCALE GENOMIC DNA]</scope>
    <source>
        <strain evidence="2 3">NMI7905_11</strain>
    </source>
</reference>
<organism evidence="2 3">
    <name type="scientific">Citrobacter telavivensis</name>
    <dbReference type="NCBI Taxonomy" id="2653932"/>
    <lineage>
        <taxon>Bacteria</taxon>
        <taxon>Pseudomonadati</taxon>
        <taxon>Pseudomonadota</taxon>
        <taxon>Gammaproteobacteria</taxon>
        <taxon>Enterobacterales</taxon>
        <taxon>Enterobacteriaceae</taxon>
        <taxon>Citrobacter</taxon>
    </lineage>
</organism>
<evidence type="ECO:0000313" key="3">
    <source>
        <dbReference type="Proteomes" id="UP000475079"/>
    </source>
</evidence>
<evidence type="ECO:0000256" key="1">
    <source>
        <dbReference type="SAM" id="MobiDB-lite"/>
    </source>
</evidence>
<gene>
    <name evidence="2" type="ORF">GBB84_25970</name>
</gene>
<keyword evidence="3" id="KW-1185">Reference proteome</keyword>
<feature type="compositionally biased region" description="Basic and acidic residues" evidence="1">
    <location>
        <begin position="165"/>
        <end position="182"/>
    </location>
</feature>
<proteinExistence type="predicted"/>
<sequence>MTGLLIFTAAFSLLLALLRPGTLILSRFSRRTGRGFYTVETTHKGKHWRTMHLTSYDPVGRLSRIQAVRFHQCYLAALENALRGFREPLYFRSHLMRPVHLRSMEKCLAAFPERRWRKKRVRISRTEHWGIRLQTLFNEWRWITPQDRGYLIVIGPPGTGGRSKPKSDSERIHERIRSDRSK</sequence>